<evidence type="ECO:0000256" key="5">
    <source>
        <dbReference type="ARBA" id="ARBA00023163"/>
    </source>
</evidence>
<evidence type="ECO:0000313" key="10">
    <source>
        <dbReference type="Proteomes" id="UP000321353"/>
    </source>
</evidence>
<accession>A0A5B9MCV4</accession>
<dbReference type="PRINTS" id="PR01590">
    <property type="entry name" value="HTHFIS"/>
</dbReference>
<dbReference type="SUPFAM" id="SSF52172">
    <property type="entry name" value="CheY-like"/>
    <property type="match status" value="1"/>
</dbReference>
<evidence type="ECO:0000256" key="4">
    <source>
        <dbReference type="ARBA" id="ARBA00023125"/>
    </source>
</evidence>
<dbReference type="CDD" id="cd00156">
    <property type="entry name" value="REC"/>
    <property type="match status" value="1"/>
</dbReference>
<name>A0A5B9MCV4_9BACT</name>
<dbReference type="InterPro" id="IPR058031">
    <property type="entry name" value="AAA_lid_NorR"/>
</dbReference>
<dbReference type="InterPro" id="IPR003593">
    <property type="entry name" value="AAA+_ATPase"/>
</dbReference>
<dbReference type="CDD" id="cd00009">
    <property type="entry name" value="AAA"/>
    <property type="match status" value="1"/>
</dbReference>
<keyword evidence="10" id="KW-1185">Reference proteome</keyword>
<keyword evidence="5" id="KW-0804">Transcription</keyword>
<dbReference type="KEGG" id="smam:Mal15_14940"/>
<dbReference type="PROSITE" id="PS50110">
    <property type="entry name" value="RESPONSE_REGULATORY"/>
    <property type="match status" value="1"/>
</dbReference>
<dbReference type="SUPFAM" id="SSF46689">
    <property type="entry name" value="Homeodomain-like"/>
    <property type="match status" value="1"/>
</dbReference>
<dbReference type="PANTHER" id="PTHR32071">
    <property type="entry name" value="TRANSCRIPTIONAL REGULATORY PROTEIN"/>
    <property type="match status" value="1"/>
</dbReference>
<dbReference type="InterPro" id="IPR002197">
    <property type="entry name" value="HTH_Fis"/>
</dbReference>
<organism evidence="9 10">
    <name type="scientific">Stieleria maiorica</name>
    <dbReference type="NCBI Taxonomy" id="2795974"/>
    <lineage>
        <taxon>Bacteria</taxon>
        <taxon>Pseudomonadati</taxon>
        <taxon>Planctomycetota</taxon>
        <taxon>Planctomycetia</taxon>
        <taxon>Pirellulales</taxon>
        <taxon>Pirellulaceae</taxon>
        <taxon>Stieleria</taxon>
    </lineage>
</organism>
<dbReference type="InterPro" id="IPR025943">
    <property type="entry name" value="Sigma_54_int_dom_ATP-bd_2"/>
</dbReference>
<dbReference type="InterPro" id="IPR027417">
    <property type="entry name" value="P-loop_NTPase"/>
</dbReference>
<keyword evidence="6" id="KW-0597">Phosphoprotein</keyword>
<dbReference type="Gene3D" id="3.40.50.2300">
    <property type="match status" value="1"/>
</dbReference>
<dbReference type="SUPFAM" id="SSF52540">
    <property type="entry name" value="P-loop containing nucleoside triphosphate hydrolases"/>
    <property type="match status" value="1"/>
</dbReference>
<dbReference type="InterPro" id="IPR025944">
    <property type="entry name" value="Sigma_54_int_dom_CS"/>
</dbReference>
<dbReference type="Gene3D" id="1.10.10.60">
    <property type="entry name" value="Homeodomain-like"/>
    <property type="match status" value="1"/>
</dbReference>
<feature type="domain" description="Sigma-54 factor interaction" evidence="7">
    <location>
        <begin position="146"/>
        <end position="375"/>
    </location>
</feature>
<sequence>MTESRAWKILIVDEAPQSRATMARWLGGRGYNPVAVPDGESAVELIGEGVAVIITDLNMPKTDGLALLEIAKQKAPHAIVIVVSDVESVDAAVAALKAGADDFIPKPVNLSELTERIEAALRRRAMAEQIAALQSQLTQQQGLDNMIGTSAAIRALFEKIRLVADTRSTVLITGESGTGKELVARSIHRLSRRAGKPLIPVNCAALPESLVESELFGHKKGAFTGASSDRKGLFETAAGGTLFIDEIGELDLALQAKLLRALENRTVMPIGGSREIDVDVRLVAATNRELLQQVQSKEFREDLYFRLKVVELTLPPLRERKDDIPLLIRHFIDQLSTENERPVRDISAPALEAMMAYKWPGNVRELRNTLEGIIVLTLDEIIDEKHLPPHIIGAESAQTIIQPGMTLAEIEREAIRRTLEHTGGHRTQSAELLGISVRTLQRKLKEYELET</sequence>
<evidence type="ECO:0000313" key="9">
    <source>
        <dbReference type="EMBL" id="QEF97454.1"/>
    </source>
</evidence>
<dbReference type="Pfam" id="PF02954">
    <property type="entry name" value="HTH_8"/>
    <property type="match status" value="1"/>
</dbReference>
<dbReference type="Proteomes" id="UP000321353">
    <property type="component" value="Chromosome"/>
</dbReference>
<dbReference type="Pfam" id="PF00072">
    <property type="entry name" value="Response_reg"/>
    <property type="match status" value="1"/>
</dbReference>
<dbReference type="Pfam" id="PF25601">
    <property type="entry name" value="AAA_lid_14"/>
    <property type="match status" value="1"/>
</dbReference>
<dbReference type="RefSeq" id="WP_147867126.1">
    <property type="nucleotide sequence ID" value="NZ_CP036264.1"/>
</dbReference>
<dbReference type="GO" id="GO:0006355">
    <property type="term" value="P:regulation of DNA-templated transcription"/>
    <property type="evidence" value="ECO:0007669"/>
    <property type="project" value="InterPro"/>
</dbReference>
<evidence type="ECO:0000256" key="2">
    <source>
        <dbReference type="ARBA" id="ARBA00022840"/>
    </source>
</evidence>
<dbReference type="AlphaFoldDB" id="A0A5B9MCV4"/>
<evidence type="ECO:0000259" key="8">
    <source>
        <dbReference type="PROSITE" id="PS50110"/>
    </source>
</evidence>
<feature type="domain" description="Response regulatory" evidence="8">
    <location>
        <begin position="8"/>
        <end position="121"/>
    </location>
</feature>
<dbReference type="Pfam" id="PF00158">
    <property type="entry name" value="Sigma54_activat"/>
    <property type="match status" value="1"/>
</dbReference>
<dbReference type="PROSITE" id="PS50045">
    <property type="entry name" value="SIGMA54_INTERACT_4"/>
    <property type="match status" value="1"/>
</dbReference>
<evidence type="ECO:0000256" key="3">
    <source>
        <dbReference type="ARBA" id="ARBA00023015"/>
    </source>
</evidence>
<dbReference type="PROSITE" id="PS00676">
    <property type="entry name" value="SIGMA54_INTERACT_2"/>
    <property type="match status" value="1"/>
</dbReference>
<dbReference type="PROSITE" id="PS00675">
    <property type="entry name" value="SIGMA54_INTERACT_1"/>
    <property type="match status" value="1"/>
</dbReference>
<dbReference type="GO" id="GO:0005524">
    <property type="term" value="F:ATP binding"/>
    <property type="evidence" value="ECO:0007669"/>
    <property type="project" value="UniProtKB-KW"/>
</dbReference>
<dbReference type="InterPro" id="IPR025662">
    <property type="entry name" value="Sigma_54_int_dom_ATP-bd_1"/>
</dbReference>
<dbReference type="SMART" id="SM00448">
    <property type="entry name" value="REC"/>
    <property type="match status" value="1"/>
</dbReference>
<dbReference type="EMBL" id="CP036264">
    <property type="protein sequence ID" value="QEF97454.1"/>
    <property type="molecule type" value="Genomic_DNA"/>
</dbReference>
<dbReference type="SMART" id="SM00382">
    <property type="entry name" value="AAA"/>
    <property type="match status" value="1"/>
</dbReference>
<dbReference type="InterPro" id="IPR002078">
    <property type="entry name" value="Sigma_54_int"/>
</dbReference>
<proteinExistence type="predicted"/>
<evidence type="ECO:0000259" key="7">
    <source>
        <dbReference type="PROSITE" id="PS50045"/>
    </source>
</evidence>
<evidence type="ECO:0000256" key="1">
    <source>
        <dbReference type="ARBA" id="ARBA00022741"/>
    </source>
</evidence>
<dbReference type="Gene3D" id="1.10.8.60">
    <property type="match status" value="1"/>
</dbReference>
<reference evidence="9 10" key="1">
    <citation type="submission" date="2019-02" db="EMBL/GenBank/DDBJ databases">
        <title>Planctomycetal bacteria perform biofilm scaping via a novel small molecule.</title>
        <authorList>
            <person name="Jeske O."/>
            <person name="Boedeker C."/>
            <person name="Wiegand S."/>
            <person name="Breitling P."/>
            <person name="Kallscheuer N."/>
            <person name="Jogler M."/>
            <person name="Rohde M."/>
            <person name="Petersen J."/>
            <person name="Medema M.H."/>
            <person name="Surup F."/>
            <person name="Jogler C."/>
        </authorList>
    </citation>
    <scope>NUCLEOTIDE SEQUENCE [LARGE SCALE GENOMIC DNA]</scope>
    <source>
        <strain evidence="9 10">Mal15</strain>
    </source>
</reference>
<keyword evidence="4" id="KW-0238">DNA-binding</keyword>
<dbReference type="InterPro" id="IPR001789">
    <property type="entry name" value="Sig_transdc_resp-reg_receiver"/>
</dbReference>
<protein>
    <submittedName>
        <fullName evidence="9">Transcriptional regulatory protein ZraR</fullName>
    </submittedName>
</protein>
<evidence type="ECO:0000256" key="6">
    <source>
        <dbReference type="PROSITE-ProRule" id="PRU00169"/>
    </source>
</evidence>
<feature type="modified residue" description="4-aspartylphosphate" evidence="6">
    <location>
        <position position="56"/>
    </location>
</feature>
<dbReference type="InterPro" id="IPR011006">
    <property type="entry name" value="CheY-like_superfamily"/>
</dbReference>
<keyword evidence="3" id="KW-0805">Transcription regulation</keyword>
<keyword evidence="2" id="KW-0067">ATP-binding</keyword>
<dbReference type="FunFam" id="3.40.50.300:FF:000006">
    <property type="entry name" value="DNA-binding transcriptional regulator NtrC"/>
    <property type="match status" value="1"/>
</dbReference>
<dbReference type="GO" id="GO:0043565">
    <property type="term" value="F:sequence-specific DNA binding"/>
    <property type="evidence" value="ECO:0007669"/>
    <property type="project" value="InterPro"/>
</dbReference>
<keyword evidence="1" id="KW-0547">Nucleotide-binding</keyword>
<dbReference type="InterPro" id="IPR009057">
    <property type="entry name" value="Homeodomain-like_sf"/>
</dbReference>
<dbReference type="GO" id="GO:0000160">
    <property type="term" value="P:phosphorelay signal transduction system"/>
    <property type="evidence" value="ECO:0007669"/>
    <property type="project" value="InterPro"/>
</dbReference>
<gene>
    <name evidence="9" type="primary">zraR_4</name>
    <name evidence="9" type="ORF">Mal15_14940</name>
</gene>
<dbReference type="PROSITE" id="PS00688">
    <property type="entry name" value="SIGMA54_INTERACT_3"/>
    <property type="match status" value="1"/>
</dbReference>
<dbReference type="Gene3D" id="3.40.50.300">
    <property type="entry name" value="P-loop containing nucleotide triphosphate hydrolases"/>
    <property type="match status" value="1"/>
</dbReference>